<dbReference type="InterPro" id="IPR012337">
    <property type="entry name" value="RNaseH-like_sf"/>
</dbReference>
<evidence type="ECO:0000259" key="3">
    <source>
        <dbReference type="Pfam" id="PF17919"/>
    </source>
</evidence>
<dbReference type="SUPFAM" id="SSF56672">
    <property type="entry name" value="DNA/RNA polymerases"/>
    <property type="match status" value="1"/>
</dbReference>
<dbReference type="EMBL" id="AVOT02010932">
    <property type="protein sequence ID" value="MBW0491144.1"/>
    <property type="molecule type" value="Genomic_DNA"/>
</dbReference>
<dbReference type="InterPro" id="IPR050951">
    <property type="entry name" value="Retrovirus_Pol_polyprotein"/>
</dbReference>
<dbReference type="Gene3D" id="3.30.420.10">
    <property type="entry name" value="Ribonuclease H-like superfamily/Ribonuclease H"/>
    <property type="match status" value="1"/>
</dbReference>
<comment type="caution">
    <text evidence="4">The sequence shown here is derived from an EMBL/GenBank/DDBJ whole genome shotgun (WGS) entry which is preliminary data.</text>
</comment>
<proteinExistence type="predicted"/>
<evidence type="ECO:0000313" key="4">
    <source>
        <dbReference type="EMBL" id="MBW0491144.1"/>
    </source>
</evidence>
<dbReference type="InterPro" id="IPR043502">
    <property type="entry name" value="DNA/RNA_pol_sf"/>
</dbReference>
<name>A0A9Q3CTQ1_9BASI</name>
<feature type="compositionally biased region" description="Polar residues" evidence="2">
    <location>
        <begin position="262"/>
        <end position="276"/>
    </location>
</feature>
<accession>A0A9Q3CTQ1</accession>
<evidence type="ECO:0000256" key="2">
    <source>
        <dbReference type="SAM" id="MobiDB-lite"/>
    </source>
</evidence>
<dbReference type="GO" id="GO:0003676">
    <property type="term" value="F:nucleic acid binding"/>
    <property type="evidence" value="ECO:0007669"/>
    <property type="project" value="InterPro"/>
</dbReference>
<keyword evidence="5" id="KW-1185">Reference proteome</keyword>
<dbReference type="SUPFAM" id="SSF53098">
    <property type="entry name" value="Ribonuclease H-like"/>
    <property type="match status" value="1"/>
</dbReference>
<protein>
    <recommendedName>
        <fullName evidence="3">Reverse transcriptase/retrotransposon-derived protein RNase H-like domain-containing protein</fullName>
    </recommendedName>
</protein>
<dbReference type="InterPro" id="IPR041577">
    <property type="entry name" value="RT_RNaseH_2"/>
</dbReference>
<sequence length="276" mass="31707">MTVDRVKAFSSLRQALTTVPLLLMQHFELPFKLYIDASGDGLGAALHPVQTINDKPVERHICFIFRKIKPTEARYGASQMECVCLVWSLEKLNQCVEGCVFEVITDFTTFNHRYSSNLHQLFGTKLFFPPAYHPQTDGLAERVIQTLENMVRRFHAYGLEFKDCDGFTHYWFTLFSELELAYKTSTHASTNQAPAILEKEWKSKLPHHSLRQELVEIHPTAASFKGMLEKDRKHAVRSMEDSFAYAKEKWDKSHATPDFCQPVTQNQSTSMTAKIP</sequence>
<organism evidence="4 5">
    <name type="scientific">Austropuccinia psidii MF-1</name>
    <dbReference type="NCBI Taxonomy" id="1389203"/>
    <lineage>
        <taxon>Eukaryota</taxon>
        <taxon>Fungi</taxon>
        <taxon>Dikarya</taxon>
        <taxon>Basidiomycota</taxon>
        <taxon>Pucciniomycotina</taxon>
        <taxon>Pucciniomycetes</taxon>
        <taxon>Pucciniales</taxon>
        <taxon>Sphaerophragmiaceae</taxon>
        <taxon>Austropuccinia</taxon>
    </lineage>
</organism>
<dbReference type="Proteomes" id="UP000765509">
    <property type="component" value="Unassembled WGS sequence"/>
</dbReference>
<dbReference type="PANTHER" id="PTHR37984:SF5">
    <property type="entry name" value="PROTEIN NYNRIN-LIKE"/>
    <property type="match status" value="1"/>
</dbReference>
<feature type="region of interest" description="Disordered" evidence="2">
    <location>
        <begin position="256"/>
        <end position="276"/>
    </location>
</feature>
<evidence type="ECO:0000256" key="1">
    <source>
        <dbReference type="ARBA" id="ARBA00023268"/>
    </source>
</evidence>
<dbReference type="InterPro" id="IPR036397">
    <property type="entry name" value="RNaseH_sf"/>
</dbReference>
<dbReference type="Pfam" id="PF17919">
    <property type="entry name" value="RT_RNaseH_2"/>
    <property type="match status" value="1"/>
</dbReference>
<evidence type="ECO:0000313" key="5">
    <source>
        <dbReference type="Proteomes" id="UP000765509"/>
    </source>
</evidence>
<gene>
    <name evidence="4" type="ORF">O181_030859</name>
</gene>
<feature type="domain" description="Reverse transcriptase/retrotransposon-derived protein RNase H-like" evidence="3">
    <location>
        <begin position="4"/>
        <end position="103"/>
    </location>
</feature>
<reference evidence="4" key="1">
    <citation type="submission" date="2021-03" db="EMBL/GenBank/DDBJ databases">
        <title>Draft genome sequence of rust myrtle Austropuccinia psidii MF-1, a brazilian biotype.</title>
        <authorList>
            <person name="Quecine M.C."/>
            <person name="Pachon D.M.R."/>
            <person name="Bonatelli M.L."/>
            <person name="Correr F.H."/>
            <person name="Franceschini L.M."/>
            <person name="Leite T.F."/>
            <person name="Margarido G.R.A."/>
            <person name="Almeida C.A."/>
            <person name="Ferrarezi J.A."/>
            <person name="Labate C.A."/>
        </authorList>
    </citation>
    <scope>NUCLEOTIDE SEQUENCE</scope>
    <source>
        <strain evidence="4">MF-1</strain>
    </source>
</reference>
<dbReference type="PANTHER" id="PTHR37984">
    <property type="entry name" value="PROTEIN CBG26694"/>
    <property type="match status" value="1"/>
</dbReference>
<keyword evidence="1" id="KW-0511">Multifunctional enzyme</keyword>
<dbReference type="GO" id="GO:0003824">
    <property type="term" value="F:catalytic activity"/>
    <property type="evidence" value="ECO:0007669"/>
    <property type="project" value="UniProtKB-KW"/>
</dbReference>
<dbReference type="AlphaFoldDB" id="A0A9Q3CTQ1"/>